<feature type="transmembrane region" description="Helical" evidence="1">
    <location>
        <begin position="128"/>
        <end position="157"/>
    </location>
</feature>
<organism evidence="2 3">
    <name type="scientific">Devosia enhydra</name>
    <dbReference type="NCBI Taxonomy" id="665118"/>
    <lineage>
        <taxon>Bacteria</taxon>
        <taxon>Pseudomonadati</taxon>
        <taxon>Pseudomonadota</taxon>
        <taxon>Alphaproteobacteria</taxon>
        <taxon>Hyphomicrobiales</taxon>
        <taxon>Devosiaceae</taxon>
        <taxon>Devosia</taxon>
    </lineage>
</organism>
<dbReference type="EMBL" id="FPKU01000004">
    <property type="protein sequence ID" value="SFZ86821.1"/>
    <property type="molecule type" value="Genomic_DNA"/>
</dbReference>
<evidence type="ECO:0008006" key="4">
    <source>
        <dbReference type="Google" id="ProtNLM"/>
    </source>
</evidence>
<keyword evidence="1" id="KW-0812">Transmembrane</keyword>
<dbReference type="AlphaFoldDB" id="A0A1K2I367"/>
<reference evidence="2 3" key="1">
    <citation type="submission" date="2016-11" db="EMBL/GenBank/DDBJ databases">
        <authorList>
            <person name="Jaros S."/>
            <person name="Januszkiewicz K."/>
            <person name="Wedrychowicz H."/>
        </authorList>
    </citation>
    <scope>NUCLEOTIDE SEQUENCE [LARGE SCALE GENOMIC DNA]</scope>
    <source>
        <strain evidence="2 3">ATCC 23634</strain>
    </source>
</reference>
<feature type="transmembrane region" description="Helical" evidence="1">
    <location>
        <begin position="213"/>
        <end position="236"/>
    </location>
</feature>
<accession>A0A1K2I367</accession>
<feature type="transmembrane region" description="Helical" evidence="1">
    <location>
        <begin position="21"/>
        <end position="43"/>
    </location>
</feature>
<sequence length="248" mass="26460">MVGLKLFIHSVKLVFTDFGMALRVGGVLLAVQAITGLAALGFIFAQGIWLLPGFVFIVISTATFLWFAVAWHRYVLLNEAPSGLVPNFSGERVLAYFIAGVIVGLIGWLAMVVMMVPVGFVIASGATAPLLLVITAMIWTIGLLIFFRVGLILPASALKQRLKVSEAWALTSGKSGSIVALAIGWGLTNFLLDLIGAGLAGPHTANHIASLAWTAWSFWLKSIIGVSILTTLYGFYVEKRSIGTLVPS</sequence>
<keyword evidence="3" id="KW-1185">Reference proteome</keyword>
<evidence type="ECO:0000313" key="3">
    <source>
        <dbReference type="Proteomes" id="UP000183447"/>
    </source>
</evidence>
<feature type="transmembrane region" description="Helical" evidence="1">
    <location>
        <begin position="93"/>
        <end position="122"/>
    </location>
</feature>
<keyword evidence="1" id="KW-0472">Membrane</keyword>
<name>A0A1K2I367_9HYPH</name>
<proteinExistence type="predicted"/>
<protein>
    <recommendedName>
        <fullName evidence="4">Glycerophosphoryl diester phosphodiesterase membrane domain-containing protein</fullName>
    </recommendedName>
</protein>
<feature type="transmembrane region" description="Helical" evidence="1">
    <location>
        <begin position="49"/>
        <end position="72"/>
    </location>
</feature>
<feature type="transmembrane region" description="Helical" evidence="1">
    <location>
        <begin position="178"/>
        <end position="201"/>
    </location>
</feature>
<evidence type="ECO:0000256" key="1">
    <source>
        <dbReference type="SAM" id="Phobius"/>
    </source>
</evidence>
<gene>
    <name evidence="2" type="ORF">SAMN02983003_4015</name>
</gene>
<dbReference type="STRING" id="665118.SAMN02983003_4015"/>
<keyword evidence="1" id="KW-1133">Transmembrane helix</keyword>
<evidence type="ECO:0000313" key="2">
    <source>
        <dbReference type="EMBL" id="SFZ86821.1"/>
    </source>
</evidence>
<dbReference type="Proteomes" id="UP000183447">
    <property type="component" value="Unassembled WGS sequence"/>
</dbReference>